<keyword evidence="3" id="KW-1185">Reference proteome</keyword>
<dbReference type="PANTHER" id="PTHR42852:SF17">
    <property type="entry name" value="THIOREDOXIN-LIKE PROTEIN HI_1115"/>
    <property type="match status" value="1"/>
</dbReference>
<evidence type="ECO:0000259" key="1">
    <source>
        <dbReference type="PROSITE" id="PS51352"/>
    </source>
</evidence>
<dbReference type="InterPro" id="IPR050553">
    <property type="entry name" value="Thioredoxin_ResA/DsbE_sf"/>
</dbReference>
<gene>
    <name evidence="2" type="ORF">RM545_16980</name>
</gene>
<dbReference type="PANTHER" id="PTHR42852">
    <property type="entry name" value="THIOL:DISULFIDE INTERCHANGE PROTEIN DSBE"/>
    <property type="match status" value="1"/>
</dbReference>
<comment type="caution">
    <text evidence="2">The sequence shown here is derived from an EMBL/GenBank/DDBJ whole genome shotgun (WGS) entry which is preliminary data.</text>
</comment>
<dbReference type="RefSeq" id="WP_311496480.1">
    <property type="nucleotide sequence ID" value="NZ_JAVRHO010000042.1"/>
</dbReference>
<dbReference type="PROSITE" id="PS51352">
    <property type="entry name" value="THIOREDOXIN_2"/>
    <property type="match status" value="1"/>
</dbReference>
<dbReference type="SUPFAM" id="SSF52833">
    <property type="entry name" value="Thioredoxin-like"/>
    <property type="match status" value="1"/>
</dbReference>
<proteinExistence type="predicted"/>
<evidence type="ECO:0000313" key="2">
    <source>
        <dbReference type="EMBL" id="MDT0648388.1"/>
    </source>
</evidence>
<dbReference type="Gene3D" id="3.40.30.10">
    <property type="entry name" value="Glutaredoxin"/>
    <property type="match status" value="1"/>
</dbReference>
<dbReference type="Proteomes" id="UP001245285">
    <property type="component" value="Unassembled WGS sequence"/>
</dbReference>
<reference evidence="2 3" key="1">
    <citation type="submission" date="2023-09" db="EMBL/GenBank/DDBJ databases">
        <authorList>
            <person name="Rey-Velasco X."/>
        </authorList>
    </citation>
    <scope>NUCLEOTIDE SEQUENCE [LARGE SCALE GENOMIC DNA]</scope>
    <source>
        <strain evidence="2 3">F260</strain>
    </source>
</reference>
<dbReference type="EMBL" id="JAVRHO010000042">
    <property type="protein sequence ID" value="MDT0648388.1"/>
    <property type="molecule type" value="Genomic_DNA"/>
</dbReference>
<evidence type="ECO:0000313" key="3">
    <source>
        <dbReference type="Proteomes" id="UP001245285"/>
    </source>
</evidence>
<dbReference type="CDD" id="cd02966">
    <property type="entry name" value="TlpA_like_family"/>
    <property type="match status" value="1"/>
</dbReference>
<protein>
    <submittedName>
        <fullName evidence="2">TlpA disulfide reductase family protein</fullName>
    </submittedName>
</protein>
<dbReference type="InterPro" id="IPR036249">
    <property type="entry name" value="Thioredoxin-like_sf"/>
</dbReference>
<organism evidence="2 3">
    <name type="scientific">Autumnicola lenta</name>
    <dbReference type="NCBI Taxonomy" id="3075593"/>
    <lineage>
        <taxon>Bacteria</taxon>
        <taxon>Pseudomonadati</taxon>
        <taxon>Bacteroidota</taxon>
        <taxon>Flavobacteriia</taxon>
        <taxon>Flavobacteriales</taxon>
        <taxon>Flavobacteriaceae</taxon>
        <taxon>Autumnicola</taxon>
    </lineage>
</organism>
<sequence>MGKIRYTLIIMSFLIGFSVLGQADYRTSASTQIQQMIDVYNNRDIPRYVDFLLPAYYGNDQKVKMDFIEIWRKILKNDTDNFEFKKLMKLTHSGDQVQALFQINFRDKRKSYIIGISDNEGKIWKFSQPLSEDAQFDKILKSIPTLDHSFAKLIDPNFNNRINYNIGEEISPFNYTDIYGNEISSQALKGNVIVLNFWGTWCAPCIKEIPELNELVEKFKNENVSFIAPAVNTNKNMLVKNFLTKHPFLYDIVIVEGNNYSVTTFPTHIIINQKNEVVDIIEGYSKANTEELEKTIKQTL</sequence>
<dbReference type="Pfam" id="PF08534">
    <property type="entry name" value="Redoxin"/>
    <property type="match status" value="1"/>
</dbReference>
<accession>A0ABU3CQ74</accession>
<name>A0ABU3CQ74_9FLAO</name>
<feature type="domain" description="Thioredoxin" evidence="1">
    <location>
        <begin position="164"/>
        <end position="300"/>
    </location>
</feature>
<dbReference type="InterPro" id="IPR013766">
    <property type="entry name" value="Thioredoxin_domain"/>
</dbReference>
<dbReference type="InterPro" id="IPR013740">
    <property type="entry name" value="Redoxin"/>
</dbReference>